<sequence>MLVVHHNQSHLGLLVMVDAILANYNCLVRALCRERFYSRGIVYCRPVGRLEREILYCLWQSIEHLKCAECSCRTLFLVSVYAVLIQIVGFLVKESYLFSSSHALIALKKRNVDPSFFAFVFSFAAFSNSGLVFLNDNMVLFRESAPLLLSIIILILVGNTMF</sequence>
<organism evidence="1 2">
    <name type="scientific">Diphasiastrum complanatum</name>
    <name type="common">Issler's clubmoss</name>
    <name type="synonym">Lycopodium complanatum</name>
    <dbReference type="NCBI Taxonomy" id="34168"/>
    <lineage>
        <taxon>Eukaryota</taxon>
        <taxon>Viridiplantae</taxon>
        <taxon>Streptophyta</taxon>
        <taxon>Embryophyta</taxon>
        <taxon>Tracheophyta</taxon>
        <taxon>Lycopodiopsida</taxon>
        <taxon>Lycopodiales</taxon>
        <taxon>Lycopodiaceae</taxon>
        <taxon>Lycopodioideae</taxon>
        <taxon>Diphasiastrum</taxon>
    </lineage>
</organism>
<reference evidence="2" key="1">
    <citation type="journal article" date="2024" name="Proc. Natl. Acad. Sci. U.S.A.">
        <title>Extraordinary preservation of gene collinearity over three hundred million years revealed in homosporous lycophytes.</title>
        <authorList>
            <person name="Li C."/>
            <person name="Wickell D."/>
            <person name="Kuo L.Y."/>
            <person name="Chen X."/>
            <person name="Nie B."/>
            <person name="Liao X."/>
            <person name="Peng D."/>
            <person name="Ji J."/>
            <person name="Jenkins J."/>
            <person name="Williams M."/>
            <person name="Shu S."/>
            <person name="Plott C."/>
            <person name="Barry K."/>
            <person name="Rajasekar S."/>
            <person name="Grimwood J."/>
            <person name="Han X."/>
            <person name="Sun S."/>
            <person name="Hou Z."/>
            <person name="He W."/>
            <person name="Dai G."/>
            <person name="Sun C."/>
            <person name="Schmutz J."/>
            <person name="Leebens-Mack J.H."/>
            <person name="Li F.W."/>
            <person name="Wang L."/>
        </authorList>
    </citation>
    <scope>NUCLEOTIDE SEQUENCE [LARGE SCALE GENOMIC DNA]</scope>
    <source>
        <strain evidence="2">cv. PW_Plant_1</strain>
    </source>
</reference>
<evidence type="ECO:0000313" key="1">
    <source>
        <dbReference type="EMBL" id="KAJ7570943.1"/>
    </source>
</evidence>
<dbReference type="EMBL" id="CM055092">
    <property type="protein sequence ID" value="KAJ7570943.1"/>
    <property type="molecule type" value="Genomic_DNA"/>
</dbReference>
<protein>
    <submittedName>
        <fullName evidence="1">Uncharacterized protein</fullName>
    </submittedName>
</protein>
<dbReference type="Proteomes" id="UP001162992">
    <property type="component" value="Chromosome 1"/>
</dbReference>
<name>A0ACC2EWQ1_DIPCM</name>
<evidence type="ECO:0000313" key="2">
    <source>
        <dbReference type="Proteomes" id="UP001162992"/>
    </source>
</evidence>
<keyword evidence="2" id="KW-1185">Reference proteome</keyword>
<comment type="caution">
    <text evidence="1">The sequence shown here is derived from an EMBL/GenBank/DDBJ whole genome shotgun (WGS) entry which is preliminary data.</text>
</comment>
<gene>
    <name evidence="1" type="ORF">O6H91_01G141100</name>
</gene>
<accession>A0ACC2EWQ1</accession>
<proteinExistence type="predicted"/>